<sequence>MKRRHHPIRNLFFAALAAFSLAACTNQFAYNTLPFWIDYYLSDYVDMTSSQQKQLDQDLDAFHEWHRQTELPQIQALLNQLRRDTVKPLSYSQIGAYHQRANERVNASVEGLTPALVNLIRSLSDEQAAQWLSTMNDKIDEGVEEAKKGTLGEQRERRQDRLVERAEFWVDTVNKKQQLQLLEMATYQIEMRPVFYDIRDELVAEFANIITNRKAPDLAQRLNAYFTRLIHFQSDEYKNDMAIYIGRRYELLQRIDRNLTDKQRKALREKLTSLSDDIASVTKP</sequence>
<proteinExistence type="predicted"/>
<feature type="chain" id="PRO_5009172212" description="Lipoprotein" evidence="1">
    <location>
        <begin position="30"/>
        <end position="284"/>
    </location>
</feature>
<evidence type="ECO:0000313" key="2">
    <source>
        <dbReference type="EMBL" id="OEE58151.1"/>
    </source>
</evidence>
<organism evidence="2 3">
    <name type="scientific">Enterovibrio norvegicus FF-454</name>
    <dbReference type="NCBI Taxonomy" id="1185651"/>
    <lineage>
        <taxon>Bacteria</taxon>
        <taxon>Pseudomonadati</taxon>
        <taxon>Pseudomonadota</taxon>
        <taxon>Gammaproteobacteria</taxon>
        <taxon>Vibrionales</taxon>
        <taxon>Vibrionaceae</taxon>
        <taxon>Enterovibrio</taxon>
    </lineage>
</organism>
<protein>
    <recommendedName>
        <fullName evidence="4">Lipoprotein</fullName>
    </recommendedName>
</protein>
<feature type="signal peptide" evidence="1">
    <location>
        <begin position="1"/>
        <end position="29"/>
    </location>
</feature>
<evidence type="ECO:0000256" key="1">
    <source>
        <dbReference type="SAM" id="SignalP"/>
    </source>
</evidence>
<keyword evidence="1" id="KW-0732">Signal</keyword>
<reference evidence="2 3" key="1">
    <citation type="journal article" date="2012" name="Science">
        <title>Ecological populations of bacteria act as socially cohesive units of antibiotic production and resistance.</title>
        <authorList>
            <person name="Cordero O.X."/>
            <person name="Wildschutte H."/>
            <person name="Kirkup B."/>
            <person name="Proehl S."/>
            <person name="Ngo L."/>
            <person name="Hussain F."/>
            <person name="Le Roux F."/>
            <person name="Mincer T."/>
            <person name="Polz M.F."/>
        </authorList>
    </citation>
    <scope>NUCLEOTIDE SEQUENCE [LARGE SCALE GENOMIC DNA]</scope>
    <source>
        <strain evidence="2 3">FF-454</strain>
    </source>
</reference>
<dbReference type="Pfam" id="PF19795">
    <property type="entry name" value="DUF6279"/>
    <property type="match status" value="1"/>
</dbReference>
<dbReference type="RefSeq" id="WP_016962375.1">
    <property type="nucleotide sequence ID" value="NZ_AJWN02000099.1"/>
</dbReference>
<evidence type="ECO:0008006" key="4">
    <source>
        <dbReference type="Google" id="ProtNLM"/>
    </source>
</evidence>
<dbReference type="AlphaFoldDB" id="A0A1E5BY47"/>
<dbReference type="PROSITE" id="PS51257">
    <property type="entry name" value="PROKAR_LIPOPROTEIN"/>
    <property type="match status" value="1"/>
</dbReference>
<keyword evidence="3" id="KW-1185">Reference proteome</keyword>
<dbReference type="Proteomes" id="UP000095039">
    <property type="component" value="Unassembled WGS sequence"/>
</dbReference>
<comment type="caution">
    <text evidence="2">The sequence shown here is derived from an EMBL/GenBank/DDBJ whole genome shotgun (WGS) entry which is preliminary data.</text>
</comment>
<dbReference type="EMBL" id="AJWN02000099">
    <property type="protein sequence ID" value="OEE58151.1"/>
    <property type="molecule type" value="Genomic_DNA"/>
</dbReference>
<name>A0A1E5BY47_9GAMM</name>
<evidence type="ECO:0000313" key="3">
    <source>
        <dbReference type="Proteomes" id="UP000095039"/>
    </source>
</evidence>
<accession>A0A1E5BY47</accession>
<gene>
    <name evidence="2" type="ORF">A1OK_16440</name>
</gene>